<dbReference type="Proteomes" id="UP000304148">
    <property type="component" value="Chromosome"/>
</dbReference>
<protein>
    <submittedName>
        <fullName evidence="2">Uncharacterized protein</fullName>
    </submittedName>
</protein>
<feature type="transmembrane region" description="Helical" evidence="1">
    <location>
        <begin position="56"/>
        <end position="79"/>
    </location>
</feature>
<sequence>MNARSLAFLAVRLGALYWIVTAFLELAKIAAALVNMISSMIHMEVGSENIVYTNSVILLLPVLVPLIGGIILWCTAGSLSKALAPSKLRDVTLVKTQEADVSSSGEESVLPMRSQTHSANPVLRTTLQIGLGIAGIMLLVNSIPEFIKLLIMLSNQEVALFAERAWTDDSAKFIEVIVQMILGICLAVGAGGIARFFTRTME</sequence>
<feature type="transmembrane region" description="Helical" evidence="1">
    <location>
        <begin position="122"/>
        <end position="143"/>
    </location>
</feature>
<name>A0A383RCN6_PAEAL</name>
<keyword evidence="1" id="KW-0472">Membrane</keyword>
<keyword evidence="1" id="KW-0812">Transmembrane</keyword>
<dbReference type="EMBL" id="LS992241">
    <property type="protein sequence ID" value="SYX84857.1"/>
    <property type="molecule type" value="Genomic_DNA"/>
</dbReference>
<gene>
    <name evidence="2" type="ORF">PBLR_13279</name>
</gene>
<accession>A0A383RCN6</accession>
<dbReference type="AlphaFoldDB" id="A0A383RCN6"/>
<proteinExistence type="predicted"/>
<evidence type="ECO:0000256" key="1">
    <source>
        <dbReference type="SAM" id="Phobius"/>
    </source>
</evidence>
<evidence type="ECO:0000313" key="2">
    <source>
        <dbReference type="EMBL" id="SYX84857.1"/>
    </source>
</evidence>
<feature type="transmembrane region" description="Helical" evidence="1">
    <location>
        <begin position="176"/>
        <end position="197"/>
    </location>
</feature>
<organism evidence="2 3">
    <name type="scientific">Paenibacillus alvei</name>
    <name type="common">Bacillus alvei</name>
    <dbReference type="NCBI Taxonomy" id="44250"/>
    <lineage>
        <taxon>Bacteria</taxon>
        <taxon>Bacillati</taxon>
        <taxon>Bacillota</taxon>
        <taxon>Bacilli</taxon>
        <taxon>Bacillales</taxon>
        <taxon>Paenibacillaceae</taxon>
        <taxon>Paenibacillus</taxon>
    </lineage>
</organism>
<dbReference type="RefSeq" id="WP_138186647.1">
    <property type="nucleotide sequence ID" value="NZ_LS992241.1"/>
</dbReference>
<keyword evidence="1" id="KW-1133">Transmembrane helix</keyword>
<evidence type="ECO:0000313" key="3">
    <source>
        <dbReference type="Proteomes" id="UP000304148"/>
    </source>
</evidence>
<reference evidence="3" key="1">
    <citation type="submission" date="2018-08" db="EMBL/GenBank/DDBJ databases">
        <authorList>
            <person name="Chevrot R."/>
        </authorList>
    </citation>
    <scope>NUCLEOTIDE SEQUENCE [LARGE SCALE GENOMIC DNA]</scope>
</reference>